<organism evidence="1 2">
    <name type="scientific">Nonomuraea africana</name>
    <dbReference type="NCBI Taxonomy" id="46171"/>
    <lineage>
        <taxon>Bacteria</taxon>
        <taxon>Bacillati</taxon>
        <taxon>Actinomycetota</taxon>
        <taxon>Actinomycetes</taxon>
        <taxon>Streptosporangiales</taxon>
        <taxon>Streptosporangiaceae</taxon>
        <taxon>Nonomuraea</taxon>
    </lineage>
</organism>
<protein>
    <submittedName>
        <fullName evidence="1">Uncharacterized protein</fullName>
    </submittedName>
</protein>
<keyword evidence="2" id="KW-1185">Reference proteome</keyword>
<proteinExistence type="predicted"/>
<evidence type="ECO:0000313" key="2">
    <source>
        <dbReference type="Proteomes" id="UP000661607"/>
    </source>
</evidence>
<evidence type="ECO:0000313" key="1">
    <source>
        <dbReference type="EMBL" id="MBE1564962.1"/>
    </source>
</evidence>
<dbReference type="Proteomes" id="UP000661607">
    <property type="component" value="Unassembled WGS sequence"/>
</dbReference>
<reference evidence="1 2" key="1">
    <citation type="submission" date="2020-10" db="EMBL/GenBank/DDBJ databases">
        <title>Sequencing the genomes of 1000 actinobacteria strains.</title>
        <authorList>
            <person name="Klenk H.-P."/>
        </authorList>
    </citation>
    <scope>NUCLEOTIDE SEQUENCE [LARGE SCALE GENOMIC DNA]</scope>
    <source>
        <strain evidence="1 2">DSM 43748</strain>
    </source>
</reference>
<gene>
    <name evidence="1" type="ORF">H4W81_007741</name>
</gene>
<name>A0ABR9KSF0_9ACTN</name>
<comment type="caution">
    <text evidence="1">The sequence shown here is derived from an EMBL/GenBank/DDBJ whole genome shotgun (WGS) entry which is preliminary data.</text>
</comment>
<dbReference type="InterPro" id="IPR046198">
    <property type="entry name" value="DUF6230"/>
</dbReference>
<sequence length="96" mass="9935">MRLTGGLGGNEVTVENMVVDVAVARTAATLTGIQLGRDAGTLDAVPGLRGPVGTFGGQGRTITLRDVRLQAWAVTAATFSLPDLTMKVIPGVHECF</sequence>
<accession>A0ABR9KSF0</accession>
<dbReference type="Pfam" id="PF19741">
    <property type="entry name" value="DUF6230"/>
    <property type="match status" value="1"/>
</dbReference>
<dbReference type="EMBL" id="JADBEF010000001">
    <property type="protein sequence ID" value="MBE1564962.1"/>
    <property type="molecule type" value="Genomic_DNA"/>
</dbReference>